<dbReference type="RefSeq" id="WP_006839573.1">
    <property type="nucleotide sequence ID" value="NZ_GG667191.1"/>
</dbReference>
<proteinExistence type="predicted"/>
<protein>
    <submittedName>
        <fullName evidence="3">Methyltransferase domain protein</fullName>
    </submittedName>
</protein>
<name>C0XV10_CORLD</name>
<dbReference type="InterPro" id="IPR041698">
    <property type="entry name" value="Methyltransf_25"/>
</dbReference>
<reference evidence="3" key="1">
    <citation type="submission" date="2009-01" db="EMBL/GenBank/DDBJ databases">
        <authorList>
            <person name="Qin X."/>
            <person name="Bachman B."/>
            <person name="Battles P."/>
            <person name="Bell A."/>
            <person name="Bess C."/>
            <person name="Bickham C."/>
            <person name="Chaboub L."/>
            <person name="Chen D."/>
            <person name="Coyle M."/>
            <person name="Deiros D.R."/>
            <person name="Dinh H."/>
            <person name="Forbes L."/>
            <person name="Fowler G."/>
            <person name="Francisco L."/>
            <person name="Fu Q."/>
            <person name="Gubbala S."/>
            <person name="Hale W."/>
            <person name="Han Y."/>
            <person name="Hemphill L."/>
            <person name="Highlander S.K."/>
            <person name="Hirani K."/>
            <person name="Hogues M."/>
            <person name="Jackson L."/>
            <person name="Jakkamsetti A."/>
            <person name="Javaid M."/>
            <person name="Jiang H."/>
            <person name="Korchina V."/>
            <person name="Kovar C."/>
            <person name="Lara F."/>
            <person name="Lee S."/>
            <person name="Mata R."/>
            <person name="Mathew T."/>
            <person name="Moen C."/>
            <person name="Morales K."/>
            <person name="Munidasa M."/>
            <person name="Nazareth L."/>
            <person name="Ngo R."/>
            <person name="Nguyen L."/>
            <person name="Okwuonu G."/>
            <person name="Ongeri F."/>
            <person name="Patil S."/>
            <person name="Petrosino J."/>
            <person name="Pham C."/>
            <person name="Pham P."/>
            <person name="Pu L.-L."/>
            <person name="Puazo M."/>
            <person name="Raj R."/>
            <person name="Reid J."/>
            <person name="Rouhana J."/>
            <person name="Saada N."/>
            <person name="Shang Y."/>
            <person name="Simmons D."/>
            <person name="Thornton R."/>
            <person name="Warren J."/>
            <person name="Weissenberger G."/>
            <person name="Zhang J."/>
            <person name="Zhang L."/>
            <person name="Zhou C."/>
            <person name="Zhu D."/>
            <person name="Muzny D."/>
            <person name="Worley K."/>
            <person name="Gibbs R."/>
        </authorList>
    </citation>
    <scope>NUCLEOTIDE SEQUENCE [LARGE SCALE GENOMIC DNA]</scope>
    <source>
        <strain evidence="3">DSM 44291</strain>
    </source>
</reference>
<dbReference type="EMBL" id="ACHJ01000170">
    <property type="protein sequence ID" value="EEI15946.1"/>
    <property type="molecule type" value="Genomic_DNA"/>
</dbReference>
<evidence type="ECO:0000313" key="4">
    <source>
        <dbReference type="Proteomes" id="UP000006196"/>
    </source>
</evidence>
<dbReference type="AlphaFoldDB" id="C0XV10"/>
<keyword evidence="4" id="KW-1185">Reference proteome</keyword>
<dbReference type="Pfam" id="PF13649">
    <property type="entry name" value="Methyltransf_25"/>
    <property type="match status" value="1"/>
</dbReference>
<dbReference type="CDD" id="cd02440">
    <property type="entry name" value="AdoMet_MTases"/>
    <property type="match status" value="1"/>
</dbReference>
<dbReference type="Gene3D" id="3.40.50.150">
    <property type="entry name" value="Vaccinia Virus protein VP39"/>
    <property type="match status" value="1"/>
</dbReference>
<comment type="caution">
    <text evidence="3">The sequence shown here is derived from an EMBL/GenBank/DDBJ whole genome shotgun (WGS) entry which is preliminary data.</text>
</comment>
<organism evidence="3 4">
    <name type="scientific">Corynebacterium lipophiloflavum (strain ATCC 700352 / DSM 44291 / CCUG 37336 / JCM 10383 / DMMZ 1944)</name>
    <dbReference type="NCBI Taxonomy" id="525263"/>
    <lineage>
        <taxon>Bacteria</taxon>
        <taxon>Bacillati</taxon>
        <taxon>Actinomycetota</taxon>
        <taxon>Actinomycetes</taxon>
        <taxon>Mycobacteriales</taxon>
        <taxon>Corynebacteriaceae</taxon>
        <taxon>Corynebacterium</taxon>
    </lineage>
</organism>
<keyword evidence="1" id="KW-0808">Transferase</keyword>
<feature type="domain" description="Methyltransferase" evidence="2">
    <location>
        <begin position="54"/>
        <end position="149"/>
    </location>
</feature>
<evidence type="ECO:0000313" key="3">
    <source>
        <dbReference type="EMBL" id="EEI15946.1"/>
    </source>
</evidence>
<dbReference type="GO" id="GO:0032259">
    <property type="term" value="P:methylation"/>
    <property type="evidence" value="ECO:0007669"/>
    <property type="project" value="UniProtKB-KW"/>
</dbReference>
<dbReference type="PANTHER" id="PTHR43861:SF3">
    <property type="entry name" value="PUTATIVE (AFU_ORTHOLOGUE AFUA_2G14390)-RELATED"/>
    <property type="match status" value="1"/>
</dbReference>
<dbReference type="eggNOG" id="COG2890">
    <property type="taxonomic scope" value="Bacteria"/>
</dbReference>
<dbReference type="InterPro" id="IPR029063">
    <property type="entry name" value="SAM-dependent_MTases_sf"/>
</dbReference>
<dbReference type="Proteomes" id="UP000006196">
    <property type="component" value="Unassembled WGS sequence"/>
</dbReference>
<gene>
    <name evidence="3" type="ORF">HMPREF0298_2280</name>
</gene>
<dbReference type="PANTHER" id="PTHR43861">
    <property type="entry name" value="TRANS-ACONITATE 2-METHYLTRANSFERASE-RELATED"/>
    <property type="match status" value="1"/>
</dbReference>
<keyword evidence="3" id="KW-0489">Methyltransferase</keyword>
<accession>C0XV10</accession>
<dbReference type="SUPFAM" id="SSF53335">
    <property type="entry name" value="S-adenosyl-L-methionine-dependent methyltransferases"/>
    <property type="match status" value="1"/>
</dbReference>
<sequence>MRTFEHDKEHGDVPAEDPRAFWDARYASAPNVWSGQVNAALAAVVEPLGPGSALDLGSGEGGDVCWLAQRGWFATGVELSAVAVQRARELATATGCQDRAHFITGDLTTWRPPNEQCYDLITASFLQSPVRLERSSILRDFSRYVAPGGHMVILAHAKPPTWLEGTGRGPSSFYTPDEDLAALDLDPDTWEIKRADTILREATGPEGQPGVWEDSVVVVRAA</sequence>
<evidence type="ECO:0000256" key="1">
    <source>
        <dbReference type="ARBA" id="ARBA00022679"/>
    </source>
</evidence>
<dbReference type="HOGENOM" id="CLU_056435_0_0_11"/>
<dbReference type="STRING" id="525263.HMPREF0298_2280"/>
<evidence type="ECO:0000259" key="2">
    <source>
        <dbReference type="Pfam" id="PF13649"/>
    </source>
</evidence>
<dbReference type="GO" id="GO:0008168">
    <property type="term" value="F:methyltransferase activity"/>
    <property type="evidence" value="ECO:0007669"/>
    <property type="project" value="UniProtKB-KW"/>
</dbReference>